<keyword evidence="7" id="KW-1185">Reference proteome</keyword>
<evidence type="ECO:0000259" key="5">
    <source>
        <dbReference type="PROSITE" id="PS51891"/>
    </source>
</evidence>
<dbReference type="Proteomes" id="UP000308652">
    <property type="component" value="Unassembled WGS sequence"/>
</dbReference>
<protein>
    <submittedName>
        <fullName evidence="6">Mss4-like protein</fullName>
    </submittedName>
</protein>
<keyword evidence="4" id="KW-0456">Lyase</keyword>
<dbReference type="InterPro" id="IPR011057">
    <property type="entry name" value="Mss4-like_sf"/>
</dbReference>
<dbReference type="EMBL" id="ML213604">
    <property type="protein sequence ID" value="TFK38250.1"/>
    <property type="molecule type" value="Genomic_DNA"/>
</dbReference>
<dbReference type="Pfam" id="PF04828">
    <property type="entry name" value="GFA"/>
    <property type="match status" value="1"/>
</dbReference>
<dbReference type="GO" id="GO:0016846">
    <property type="term" value="F:carbon-sulfur lyase activity"/>
    <property type="evidence" value="ECO:0007669"/>
    <property type="project" value="InterPro"/>
</dbReference>
<accession>A0A5C3LZ75</accession>
<name>A0A5C3LZ75_9AGAR</name>
<feature type="domain" description="CENP-V/GFA" evidence="5">
    <location>
        <begin position="3"/>
        <end position="118"/>
    </location>
</feature>
<evidence type="ECO:0000256" key="3">
    <source>
        <dbReference type="ARBA" id="ARBA00022833"/>
    </source>
</evidence>
<dbReference type="AlphaFoldDB" id="A0A5C3LZ75"/>
<evidence type="ECO:0000313" key="7">
    <source>
        <dbReference type="Proteomes" id="UP000308652"/>
    </source>
</evidence>
<dbReference type="Gene3D" id="3.90.1590.10">
    <property type="entry name" value="glutathione-dependent formaldehyde- activating enzyme (gfa)"/>
    <property type="match status" value="1"/>
</dbReference>
<reference evidence="6 7" key="1">
    <citation type="journal article" date="2019" name="Nat. Ecol. Evol.">
        <title>Megaphylogeny resolves global patterns of mushroom evolution.</title>
        <authorList>
            <person name="Varga T."/>
            <person name="Krizsan K."/>
            <person name="Foldi C."/>
            <person name="Dima B."/>
            <person name="Sanchez-Garcia M."/>
            <person name="Sanchez-Ramirez S."/>
            <person name="Szollosi G.J."/>
            <person name="Szarkandi J.G."/>
            <person name="Papp V."/>
            <person name="Albert L."/>
            <person name="Andreopoulos W."/>
            <person name="Angelini C."/>
            <person name="Antonin V."/>
            <person name="Barry K.W."/>
            <person name="Bougher N.L."/>
            <person name="Buchanan P."/>
            <person name="Buyck B."/>
            <person name="Bense V."/>
            <person name="Catcheside P."/>
            <person name="Chovatia M."/>
            <person name="Cooper J."/>
            <person name="Damon W."/>
            <person name="Desjardin D."/>
            <person name="Finy P."/>
            <person name="Geml J."/>
            <person name="Haridas S."/>
            <person name="Hughes K."/>
            <person name="Justo A."/>
            <person name="Karasinski D."/>
            <person name="Kautmanova I."/>
            <person name="Kiss B."/>
            <person name="Kocsube S."/>
            <person name="Kotiranta H."/>
            <person name="LaButti K.M."/>
            <person name="Lechner B.E."/>
            <person name="Liimatainen K."/>
            <person name="Lipzen A."/>
            <person name="Lukacs Z."/>
            <person name="Mihaltcheva S."/>
            <person name="Morgado L.N."/>
            <person name="Niskanen T."/>
            <person name="Noordeloos M.E."/>
            <person name="Ohm R.A."/>
            <person name="Ortiz-Santana B."/>
            <person name="Ovrebo C."/>
            <person name="Racz N."/>
            <person name="Riley R."/>
            <person name="Savchenko A."/>
            <person name="Shiryaev A."/>
            <person name="Soop K."/>
            <person name="Spirin V."/>
            <person name="Szebenyi C."/>
            <person name="Tomsovsky M."/>
            <person name="Tulloss R.E."/>
            <person name="Uehling J."/>
            <person name="Grigoriev I.V."/>
            <person name="Vagvolgyi C."/>
            <person name="Papp T."/>
            <person name="Martin F.M."/>
            <person name="Miettinen O."/>
            <person name="Hibbett D.S."/>
            <person name="Nagy L.G."/>
        </authorList>
    </citation>
    <scope>NUCLEOTIDE SEQUENCE [LARGE SCALE GENOMIC DNA]</scope>
    <source>
        <strain evidence="6 7">CBS 166.37</strain>
    </source>
</reference>
<comment type="similarity">
    <text evidence="1">Belongs to the Gfa family.</text>
</comment>
<dbReference type="InterPro" id="IPR006913">
    <property type="entry name" value="CENP-V/GFA"/>
</dbReference>
<dbReference type="OrthoDB" id="428768at2759"/>
<sequence>MPHQGSCLCGQTIIVINTMPTNQFLCHCFDCRKSNGSAFSSNFLVPEAELKIDGPTKTFEIKAASGNDVTRWFCSNCGSQIYHRSACMGPLTAVHTGNFVEFAKLPISFELFVKDRWPGLPAVQNAMQFEDMLPIPAEPALRKP</sequence>
<keyword evidence="3" id="KW-0862">Zinc</keyword>
<keyword evidence="2" id="KW-0479">Metal-binding</keyword>
<dbReference type="STRING" id="68775.A0A5C3LZ75"/>
<evidence type="ECO:0000256" key="1">
    <source>
        <dbReference type="ARBA" id="ARBA00005495"/>
    </source>
</evidence>
<evidence type="ECO:0000256" key="2">
    <source>
        <dbReference type="ARBA" id="ARBA00022723"/>
    </source>
</evidence>
<dbReference type="SUPFAM" id="SSF51316">
    <property type="entry name" value="Mss4-like"/>
    <property type="match status" value="1"/>
</dbReference>
<evidence type="ECO:0000313" key="6">
    <source>
        <dbReference type="EMBL" id="TFK38250.1"/>
    </source>
</evidence>
<dbReference type="PANTHER" id="PTHR33337">
    <property type="entry name" value="GFA DOMAIN-CONTAINING PROTEIN"/>
    <property type="match status" value="1"/>
</dbReference>
<dbReference type="PANTHER" id="PTHR33337:SF40">
    <property type="entry name" value="CENP-V_GFA DOMAIN-CONTAINING PROTEIN-RELATED"/>
    <property type="match status" value="1"/>
</dbReference>
<evidence type="ECO:0000256" key="4">
    <source>
        <dbReference type="ARBA" id="ARBA00023239"/>
    </source>
</evidence>
<proteinExistence type="inferred from homology"/>
<dbReference type="GO" id="GO:0046872">
    <property type="term" value="F:metal ion binding"/>
    <property type="evidence" value="ECO:0007669"/>
    <property type="project" value="UniProtKB-KW"/>
</dbReference>
<organism evidence="6 7">
    <name type="scientific">Crucibulum laeve</name>
    <dbReference type="NCBI Taxonomy" id="68775"/>
    <lineage>
        <taxon>Eukaryota</taxon>
        <taxon>Fungi</taxon>
        <taxon>Dikarya</taxon>
        <taxon>Basidiomycota</taxon>
        <taxon>Agaricomycotina</taxon>
        <taxon>Agaricomycetes</taxon>
        <taxon>Agaricomycetidae</taxon>
        <taxon>Agaricales</taxon>
        <taxon>Agaricineae</taxon>
        <taxon>Nidulariaceae</taxon>
        <taxon>Crucibulum</taxon>
    </lineage>
</organism>
<gene>
    <name evidence="6" type="ORF">BDQ12DRAFT_684231</name>
</gene>
<dbReference type="PROSITE" id="PS51891">
    <property type="entry name" value="CENP_V_GFA"/>
    <property type="match status" value="1"/>
</dbReference>